<name>G5SS65_9BACT</name>
<dbReference type="AlphaFoldDB" id="G5SS65"/>
<sequence>MKVLHFIGFLFFLCVCYSCTKDELVQSDEEVAKVNQSQKKKSSEPDTWMAGIEITDLFGSSIYSLMEDVKTNRFAAVGVYVKYKSNPDKPFCWELAMDPLTDNGWSLYVEEYVKRLYLVYNQKIATEDDRIDVPVFYEEREPMWAKCTFYKQGTFQITPFDGMVLKIVLGFDKASAGCGFVTTYESLDLDLSYYNSLRVFNLLQNEDLELYPKR</sequence>
<comment type="caution">
    <text evidence="1">The sequence shown here is derived from an EMBL/GenBank/DDBJ whole genome shotgun (WGS) entry which is preliminary data.</text>
</comment>
<dbReference type="GeneID" id="93557652"/>
<dbReference type="EMBL" id="AFFY01000028">
    <property type="protein sequence ID" value="EHG99966.1"/>
    <property type="molecule type" value="Genomic_DNA"/>
</dbReference>
<evidence type="ECO:0000313" key="1">
    <source>
        <dbReference type="EMBL" id="EHG99966.1"/>
    </source>
</evidence>
<dbReference type="STRING" id="762968.HMPREF9441_02215"/>
<evidence type="ECO:0000313" key="2">
    <source>
        <dbReference type="Proteomes" id="UP000003598"/>
    </source>
</evidence>
<dbReference type="Proteomes" id="UP000003598">
    <property type="component" value="Unassembled WGS sequence"/>
</dbReference>
<dbReference type="RefSeq" id="WP_008620576.1">
    <property type="nucleotide sequence ID" value="NZ_JH376601.1"/>
</dbReference>
<keyword evidence="2" id="KW-1185">Reference proteome</keyword>
<protein>
    <submittedName>
        <fullName evidence="1">Uncharacterized protein</fullName>
    </submittedName>
</protein>
<dbReference type="HOGENOM" id="CLU_1287851_0_0_10"/>
<accession>G5SS65</accession>
<gene>
    <name evidence="1" type="ORF">HMPREF9441_02215</name>
</gene>
<proteinExistence type="predicted"/>
<organism evidence="1 2">
    <name type="scientific">Paraprevotella clara YIT 11840</name>
    <dbReference type="NCBI Taxonomy" id="762968"/>
    <lineage>
        <taxon>Bacteria</taxon>
        <taxon>Pseudomonadati</taxon>
        <taxon>Bacteroidota</taxon>
        <taxon>Bacteroidia</taxon>
        <taxon>Bacteroidales</taxon>
        <taxon>Prevotellaceae</taxon>
        <taxon>Paraprevotella</taxon>
    </lineage>
</organism>
<reference evidence="1 2" key="1">
    <citation type="submission" date="2011-03" db="EMBL/GenBank/DDBJ databases">
        <authorList>
            <person name="Weinstock G."/>
            <person name="Sodergren E."/>
            <person name="Clifton S."/>
            <person name="Fulton L."/>
            <person name="Fulton B."/>
            <person name="Courtney L."/>
            <person name="Fronick C."/>
            <person name="Harrison M."/>
            <person name="Strong C."/>
            <person name="Farmer C."/>
            <person name="Delahaunty K."/>
            <person name="Markovic C."/>
            <person name="Hall O."/>
            <person name="Minx P."/>
            <person name="Tomlinson C."/>
            <person name="Mitreva M."/>
            <person name="Hou S."/>
            <person name="Chen J."/>
            <person name="Wollam A."/>
            <person name="Pepin K.H."/>
            <person name="Johnson M."/>
            <person name="Bhonagiri V."/>
            <person name="Zhang X."/>
            <person name="Suruliraj S."/>
            <person name="Warren W."/>
            <person name="Chinwalla A."/>
            <person name="Mardis E.R."/>
            <person name="Wilson R.K."/>
        </authorList>
    </citation>
    <scope>NUCLEOTIDE SEQUENCE [LARGE SCALE GENOMIC DNA]</scope>
    <source>
        <strain evidence="1 2">YIT 11840</strain>
    </source>
</reference>